<feature type="transmembrane region" description="Helical" evidence="1">
    <location>
        <begin position="136"/>
        <end position="159"/>
    </location>
</feature>
<dbReference type="EMBL" id="JAPJZI010000001">
    <property type="protein sequence ID" value="MDA5398831.1"/>
    <property type="molecule type" value="Genomic_DNA"/>
</dbReference>
<dbReference type="RefSeq" id="WP_267993068.1">
    <property type="nucleotide sequence ID" value="NZ_JAPJZI010000001.1"/>
</dbReference>
<feature type="transmembrane region" description="Helical" evidence="1">
    <location>
        <begin position="29"/>
        <end position="48"/>
    </location>
</feature>
<comment type="caution">
    <text evidence="2">The sequence shown here is derived from an EMBL/GenBank/DDBJ whole genome shotgun (WGS) entry which is preliminary data.</text>
</comment>
<gene>
    <name evidence="2" type="ORF">OQ273_09645</name>
</gene>
<evidence type="ECO:0000256" key="1">
    <source>
        <dbReference type="SAM" id="Phobius"/>
    </source>
</evidence>
<dbReference type="Proteomes" id="UP001151234">
    <property type="component" value="Unassembled WGS sequence"/>
</dbReference>
<feature type="transmembrane region" description="Helical" evidence="1">
    <location>
        <begin position="79"/>
        <end position="99"/>
    </location>
</feature>
<dbReference type="InterPro" id="IPR007038">
    <property type="entry name" value="HupE_UreJ"/>
</dbReference>
<dbReference type="AlphaFoldDB" id="A0A9X3ZHM8"/>
<evidence type="ECO:0000313" key="3">
    <source>
        <dbReference type="Proteomes" id="UP001151234"/>
    </source>
</evidence>
<reference evidence="2" key="1">
    <citation type="submission" date="2022-11" db="EMBL/GenBank/DDBJ databases">
        <title>Draft genome sequence of Hoeflea poritis E7-10 and Hoeflea prorocentri PM5-8, separated from scleractinian coral Porites lutea and marine dinoflagellate.</title>
        <authorList>
            <person name="Zhang G."/>
            <person name="Wei Q."/>
            <person name="Cai L."/>
        </authorList>
    </citation>
    <scope>NUCLEOTIDE SEQUENCE</scope>
    <source>
        <strain evidence="2">PM5-8</strain>
    </source>
</reference>
<protein>
    <submittedName>
        <fullName evidence="2">HupE/UreJ family protein</fullName>
    </submittedName>
</protein>
<keyword evidence="1" id="KW-0472">Membrane</keyword>
<feature type="transmembrane region" description="Helical" evidence="1">
    <location>
        <begin position="171"/>
        <end position="191"/>
    </location>
</feature>
<keyword evidence="3" id="KW-1185">Reference proteome</keyword>
<proteinExistence type="predicted"/>
<evidence type="ECO:0000313" key="2">
    <source>
        <dbReference type="EMBL" id="MDA5398831.1"/>
    </source>
</evidence>
<accession>A0A9X3ZHM8</accession>
<feature type="transmembrane region" description="Helical" evidence="1">
    <location>
        <begin position="55"/>
        <end position="73"/>
    </location>
</feature>
<name>A0A9X3ZHM8_9HYPH</name>
<dbReference type="Pfam" id="PF04955">
    <property type="entry name" value="HupE_UreJ"/>
    <property type="match status" value="1"/>
</dbReference>
<keyword evidence="1" id="KW-1133">Transmembrane helix</keyword>
<feature type="transmembrane region" description="Helical" evidence="1">
    <location>
        <begin position="106"/>
        <end position="124"/>
    </location>
</feature>
<organism evidence="2 3">
    <name type="scientific">Hoeflea prorocentri</name>
    <dbReference type="NCBI Taxonomy" id="1922333"/>
    <lineage>
        <taxon>Bacteria</taxon>
        <taxon>Pseudomonadati</taxon>
        <taxon>Pseudomonadota</taxon>
        <taxon>Alphaproteobacteria</taxon>
        <taxon>Hyphomicrobiales</taxon>
        <taxon>Rhizobiaceae</taxon>
        <taxon>Hoeflea</taxon>
    </lineage>
</organism>
<sequence>MVVLALLTVKASAHESITFGGALNAGLLHPWLPAEQTLVLFAAGLLLGRYGGKRLVPALCVFAIALCVGFAVPPATVPLAILTLVALSFVLAASALVGLDTVMPYYAVMGFAAIAGLIEGSASAPDPDHWSVMTGLILGSILRAVVCLGIPLLLTDWLVHDKGWFWARTGVRILAAWLAAVSLLMLALSFAQP</sequence>
<keyword evidence="1" id="KW-0812">Transmembrane</keyword>